<feature type="transmembrane region" description="Helical" evidence="1">
    <location>
        <begin position="31"/>
        <end position="50"/>
    </location>
</feature>
<evidence type="ECO:0000313" key="3">
    <source>
        <dbReference type="Proteomes" id="UP000198806"/>
    </source>
</evidence>
<dbReference type="OrthoDB" id="9781069at2"/>
<feature type="transmembrane region" description="Helical" evidence="1">
    <location>
        <begin position="167"/>
        <end position="194"/>
    </location>
</feature>
<reference evidence="2 3" key="1">
    <citation type="submission" date="2016-10" db="EMBL/GenBank/DDBJ databases">
        <authorList>
            <person name="de Groot N.N."/>
        </authorList>
    </citation>
    <scope>NUCLEOTIDE SEQUENCE [LARGE SCALE GENOMIC DNA]</scope>
    <source>
        <strain evidence="2 3">DSM 1283</strain>
    </source>
</reference>
<evidence type="ECO:0000256" key="1">
    <source>
        <dbReference type="SAM" id="Phobius"/>
    </source>
</evidence>
<dbReference type="AlphaFoldDB" id="A0A1I5GFI5"/>
<keyword evidence="3" id="KW-1185">Reference proteome</keyword>
<dbReference type="InterPro" id="IPR008875">
    <property type="entry name" value="TraX"/>
</dbReference>
<gene>
    <name evidence="2" type="ORF">SAMN04489757_11937</name>
</gene>
<sequence length="226" mass="26037">MNGLSLKLIAMFTMLIDHATAQLIPGSSPLWFIGRSIGRLAFPIFCFLLVEGFLHTRSVRNYLIRLGIFALISEIPFDIAFIKGENFIDNLSGQNIYFTLFIGLFVILLIQLVENKYRYSSTMTFILTIVIILTGCQMAEFLRTDYGAMGILMIVCFYLFRNNKWLLLLTIFLVNQTILSIQGFGTISLLFIWLYNGERGPKLNKYIFYAFYPVHILILHWISTVI</sequence>
<feature type="transmembrane region" description="Helical" evidence="1">
    <location>
        <begin position="94"/>
        <end position="110"/>
    </location>
</feature>
<dbReference type="EMBL" id="FOWD01000019">
    <property type="protein sequence ID" value="SFO34686.1"/>
    <property type="molecule type" value="Genomic_DNA"/>
</dbReference>
<protein>
    <submittedName>
        <fullName evidence="2">TraX protein</fullName>
    </submittedName>
</protein>
<keyword evidence="1" id="KW-0472">Membrane</keyword>
<name>A0A1I5GFI5_9FIRM</name>
<organism evidence="2 3">
    <name type="scientific">Anaerocolumna aminovalerica</name>
    <dbReference type="NCBI Taxonomy" id="1527"/>
    <lineage>
        <taxon>Bacteria</taxon>
        <taxon>Bacillati</taxon>
        <taxon>Bacillota</taxon>
        <taxon>Clostridia</taxon>
        <taxon>Lachnospirales</taxon>
        <taxon>Lachnospiraceae</taxon>
        <taxon>Anaerocolumna</taxon>
    </lineage>
</organism>
<dbReference type="Pfam" id="PF05857">
    <property type="entry name" value="TraX"/>
    <property type="match status" value="1"/>
</dbReference>
<keyword evidence="1" id="KW-1133">Transmembrane helix</keyword>
<proteinExistence type="predicted"/>
<keyword evidence="1" id="KW-0812">Transmembrane</keyword>
<dbReference type="Proteomes" id="UP000198806">
    <property type="component" value="Unassembled WGS sequence"/>
</dbReference>
<evidence type="ECO:0000313" key="2">
    <source>
        <dbReference type="EMBL" id="SFO34686.1"/>
    </source>
</evidence>
<feature type="transmembrane region" description="Helical" evidence="1">
    <location>
        <begin position="62"/>
        <end position="82"/>
    </location>
</feature>
<dbReference type="RefSeq" id="WP_091687070.1">
    <property type="nucleotide sequence ID" value="NZ_BAABFM010000069.1"/>
</dbReference>
<accession>A0A1I5GFI5</accession>
<feature type="transmembrane region" description="Helical" evidence="1">
    <location>
        <begin position="206"/>
        <end position="223"/>
    </location>
</feature>
<feature type="transmembrane region" description="Helical" evidence="1">
    <location>
        <begin position="117"/>
        <end position="135"/>
    </location>
</feature>